<keyword evidence="1" id="KW-0433">Leucine-rich repeat</keyword>
<dbReference type="FunFam" id="3.30.1520.10:FF:000020">
    <property type="entry name" value="nischarin isoform X1"/>
    <property type="match status" value="1"/>
</dbReference>
<reference evidence="5" key="1">
    <citation type="submission" date="2025-08" db="UniProtKB">
        <authorList>
            <consortium name="RefSeq"/>
        </authorList>
    </citation>
    <scope>IDENTIFICATION</scope>
    <source>
        <tissue evidence="5">Whole organism</tissue>
    </source>
</reference>
<dbReference type="RefSeq" id="XP_018016867.1">
    <property type="nucleotide sequence ID" value="XM_018161378.2"/>
</dbReference>
<evidence type="ECO:0000313" key="4">
    <source>
        <dbReference type="Proteomes" id="UP000694843"/>
    </source>
</evidence>
<dbReference type="PANTHER" id="PTHR15454:SF35">
    <property type="entry name" value="NISCHARIN"/>
    <property type="match status" value="1"/>
</dbReference>
<dbReference type="Gene3D" id="3.80.10.10">
    <property type="entry name" value="Ribonuclease Inhibitor"/>
    <property type="match status" value="2"/>
</dbReference>
<dbReference type="OrthoDB" id="430293at2759"/>
<dbReference type="Proteomes" id="UP000694843">
    <property type="component" value="Unplaced"/>
</dbReference>
<dbReference type="PROSITE" id="PS51450">
    <property type="entry name" value="LRR"/>
    <property type="match status" value="4"/>
</dbReference>
<dbReference type="SUPFAM" id="SSF64268">
    <property type="entry name" value="PX domain"/>
    <property type="match status" value="1"/>
</dbReference>
<dbReference type="GeneID" id="108673531"/>
<dbReference type="InterPro" id="IPR025875">
    <property type="entry name" value="Leu-rich_rpt_4"/>
</dbReference>
<proteinExistence type="predicted"/>
<evidence type="ECO:0000256" key="2">
    <source>
        <dbReference type="ARBA" id="ARBA00022737"/>
    </source>
</evidence>
<gene>
    <name evidence="5" type="primary">LOC108673531</name>
</gene>
<evidence type="ECO:0000256" key="1">
    <source>
        <dbReference type="ARBA" id="ARBA00022614"/>
    </source>
</evidence>
<dbReference type="SUPFAM" id="SSF52075">
    <property type="entry name" value="Outer arm dynein light chain 1"/>
    <property type="match status" value="1"/>
</dbReference>
<dbReference type="InterPro" id="IPR036871">
    <property type="entry name" value="PX_dom_sf"/>
</dbReference>
<dbReference type="InterPro" id="IPR001611">
    <property type="entry name" value="Leu-rich_rpt"/>
</dbReference>
<dbReference type="SMART" id="SM00312">
    <property type="entry name" value="PX"/>
    <property type="match status" value="1"/>
</dbReference>
<sequence>MALLDDENRLTVEFTSVSTGADFTEYNIIVHVGNVQWAVKHRYKDFQCLHQRLTTNHGISKHLLPPKKIIGNKDPTFIERRRIDLQAYLQGVVALMQRAIADELAEFLLLPQYEMLYLGRSLASDQRFTSHQKQTQLTVLEMHAVSTIELCASHPTSGGMHDMVQLAEGAARMRSLTITGSWHKWRESNIIPNELEFNFNLFKKLHMLHLQDCNVLKITDASSLRRSLVKLNAPGCGLQRICDLLLCDAVHRYFSEEDMEVLQSLPQWAPLKDLNLSNNAIASIDLSVSLCRKLETINLSGNKLSSLDYLTKLPYLISVVASNNSIVELPDLHTKLGNLVHLDLSRNKMRSLIGLACLYSLVSLDVSSNLITDIKEVEHLSKLPCLEDVVLTGNPVATIVDYRTKVLECFGSRCSEICLDLERPTQRELDKVAVLQALRSAKESNVSKLPVLSMTSPVLPLQVTASSTVLMPVPDLATAVEEATKLE</sequence>
<keyword evidence="4" id="KW-1185">Reference proteome</keyword>
<evidence type="ECO:0000313" key="5">
    <source>
        <dbReference type="RefSeq" id="XP_018016867.1"/>
    </source>
</evidence>
<dbReference type="Pfam" id="PF12799">
    <property type="entry name" value="LRR_4"/>
    <property type="match status" value="1"/>
</dbReference>
<dbReference type="GO" id="GO:0035091">
    <property type="term" value="F:phosphatidylinositol binding"/>
    <property type="evidence" value="ECO:0007669"/>
    <property type="project" value="InterPro"/>
</dbReference>
<name>A0A8B7NT30_HYAAZ</name>
<dbReference type="Pfam" id="PF00787">
    <property type="entry name" value="PX"/>
    <property type="match status" value="1"/>
</dbReference>
<feature type="domain" description="PX" evidence="3">
    <location>
        <begin position="4"/>
        <end position="115"/>
    </location>
</feature>
<dbReference type="KEGG" id="hazt:108673531"/>
<dbReference type="OMA" id="IASIKWT"/>
<accession>A0A8B7NT30</accession>
<protein>
    <submittedName>
        <fullName evidence="5">Nischarin</fullName>
    </submittedName>
</protein>
<dbReference type="AlphaFoldDB" id="A0A8B7NT30"/>
<dbReference type="PROSITE" id="PS50195">
    <property type="entry name" value="PX"/>
    <property type="match status" value="1"/>
</dbReference>
<evidence type="ECO:0000259" key="3">
    <source>
        <dbReference type="PROSITE" id="PS50195"/>
    </source>
</evidence>
<keyword evidence="2" id="KW-0677">Repeat</keyword>
<dbReference type="InterPro" id="IPR001683">
    <property type="entry name" value="PX_dom"/>
</dbReference>
<dbReference type="InterPro" id="IPR032675">
    <property type="entry name" value="LRR_dom_sf"/>
</dbReference>
<dbReference type="GO" id="GO:0005737">
    <property type="term" value="C:cytoplasm"/>
    <property type="evidence" value="ECO:0007669"/>
    <property type="project" value="TreeGrafter"/>
</dbReference>
<organism evidence="4 5">
    <name type="scientific">Hyalella azteca</name>
    <name type="common">Amphipod</name>
    <dbReference type="NCBI Taxonomy" id="294128"/>
    <lineage>
        <taxon>Eukaryota</taxon>
        <taxon>Metazoa</taxon>
        <taxon>Ecdysozoa</taxon>
        <taxon>Arthropoda</taxon>
        <taxon>Crustacea</taxon>
        <taxon>Multicrustacea</taxon>
        <taxon>Malacostraca</taxon>
        <taxon>Eumalacostraca</taxon>
        <taxon>Peracarida</taxon>
        <taxon>Amphipoda</taxon>
        <taxon>Senticaudata</taxon>
        <taxon>Talitrida</taxon>
        <taxon>Talitroidea</taxon>
        <taxon>Hyalellidae</taxon>
        <taxon>Hyalella</taxon>
    </lineage>
</organism>
<dbReference type="Gene3D" id="3.30.1520.10">
    <property type="entry name" value="Phox-like domain"/>
    <property type="match status" value="1"/>
</dbReference>
<dbReference type="PANTHER" id="PTHR15454">
    <property type="entry name" value="NISCHARIN RELATED"/>
    <property type="match status" value="1"/>
</dbReference>
<dbReference type="SMART" id="SM00365">
    <property type="entry name" value="LRR_SD22"/>
    <property type="match status" value="3"/>
</dbReference>